<dbReference type="InterPro" id="IPR036873">
    <property type="entry name" value="Rhodanese-like_dom_sf"/>
</dbReference>
<comment type="catalytic activity">
    <reaction evidence="1">
        <text>Thiol-dependent hydrolysis of ester, thioester, amide, peptide and isopeptide bonds formed by the C-terminal Gly of ubiquitin (a 76-residue protein attached to proteins as an intracellular targeting signal).</text>
        <dbReference type="EC" id="3.4.19.12"/>
    </reaction>
</comment>
<dbReference type="GO" id="GO:0006508">
    <property type="term" value="P:proteolysis"/>
    <property type="evidence" value="ECO:0007669"/>
    <property type="project" value="UniProtKB-KW"/>
</dbReference>
<dbReference type="InterPro" id="IPR038765">
    <property type="entry name" value="Papain-like_cys_pep_sf"/>
</dbReference>
<feature type="domain" description="Peptidase C19 ubiquitin carboxyl-terminal hydrolase" evidence="9">
    <location>
        <begin position="801"/>
        <end position="1152"/>
    </location>
</feature>
<dbReference type="OrthoDB" id="292964at2759"/>
<feature type="compositionally biased region" description="Low complexity" evidence="8">
    <location>
        <begin position="320"/>
        <end position="339"/>
    </location>
</feature>
<feature type="region of interest" description="Disordered" evidence="8">
    <location>
        <begin position="517"/>
        <end position="658"/>
    </location>
</feature>
<feature type="compositionally biased region" description="Polar residues" evidence="8">
    <location>
        <begin position="534"/>
        <end position="554"/>
    </location>
</feature>
<comment type="similarity">
    <text evidence="2">Belongs to the peptidase C19 family.</text>
</comment>
<evidence type="ECO:0000256" key="5">
    <source>
        <dbReference type="ARBA" id="ARBA00022786"/>
    </source>
</evidence>
<keyword evidence="6" id="KW-0378">Hydrolase</keyword>
<dbReference type="EMBL" id="JACETU010000004">
    <property type="protein sequence ID" value="KAF7431023.1"/>
    <property type="molecule type" value="Genomic_DNA"/>
</dbReference>
<dbReference type="Gene3D" id="3.40.250.10">
    <property type="entry name" value="Rhodanese-like domain"/>
    <property type="match status" value="1"/>
</dbReference>
<feature type="region of interest" description="Disordered" evidence="8">
    <location>
        <begin position="206"/>
        <end position="225"/>
    </location>
</feature>
<dbReference type="InterPro" id="IPR050185">
    <property type="entry name" value="Ub_carboxyl-term_hydrolase"/>
</dbReference>
<evidence type="ECO:0000256" key="7">
    <source>
        <dbReference type="ARBA" id="ARBA00022807"/>
    </source>
</evidence>
<dbReference type="RefSeq" id="XP_036632301.1">
    <property type="nucleotide sequence ID" value="XM_036776282.1"/>
</dbReference>
<comment type="caution">
    <text evidence="10">The sequence shown here is derived from an EMBL/GenBank/DDBJ whole genome shotgun (WGS) entry which is preliminary data.</text>
</comment>
<dbReference type="SUPFAM" id="SSF54001">
    <property type="entry name" value="Cysteine proteinases"/>
    <property type="match status" value="1"/>
</dbReference>
<dbReference type="PANTHER" id="PTHR21646:SF95">
    <property type="entry name" value="UBIQUITIN CARBOXYL-TERMINAL HYDROLASE 4-RELATED"/>
    <property type="match status" value="1"/>
</dbReference>
<dbReference type="CDD" id="cd02674">
    <property type="entry name" value="Peptidase_C19R"/>
    <property type="match status" value="1"/>
</dbReference>
<dbReference type="Gene3D" id="3.90.70.10">
    <property type="entry name" value="Cysteine proteinases"/>
    <property type="match status" value="1"/>
</dbReference>
<feature type="region of interest" description="Disordered" evidence="8">
    <location>
        <begin position="722"/>
        <end position="741"/>
    </location>
</feature>
<evidence type="ECO:0000256" key="2">
    <source>
        <dbReference type="ARBA" id="ARBA00009085"/>
    </source>
</evidence>
<dbReference type="Proteomes" id="UP000623687">
    <property type="component" value="Unassembled WGS sequence"/>
</dbReference>
<proteinExistence type="inferred from homology"/>
<name>A0A8H6ZXJ2_PLEOS</name>
<protein>
    <recommendedName>
        <fullName evidence="3">ubiquitinyl hydrolase 1</fullName>
        <ecNumber evidence="3">3.4.19.12</ecNumber>
    </recommendedName>
</protein>
<keyword evidence="4 10" id="KW-0645">Protease</keyword>
<evidence type="ECO:0000256" key="3">
    <source>
        <dbReference type="ARBA" id="ARBA00012759"/>
    </source>
</evidence>
<keyword evidence="11" id="KW-1185">Reference proteome</keyword>
<feature type="compositionally biased region" description="Low complexity" evidence="8">
    <location>
        <begin position="175"/>
        <end position="197"/>
    </location>
</feature>
<feature type="region of interest" description="Disordered" evidence="8">
    <location>
        <begin position="148"/>
        <end position="200"/>
    </location>
</feature>
<dbReference type="GO" id="GO:0004843">
    <property type="term" value="F:cysteine-type deubiquitinase activity"/>
    <property type="evidence" value="ECO:0007669"/>
    <property type="project" value="UniProtKB-EC"/>
</dbReference>
<dbReference type="EC" id="3.4.19.12" evidence="3"/>
<feature type="compositionally biased region" description="Polar residues" evidence="8">
    <location>
        <begin position="288"/>
        <end position="300"/>
    </location>
</feature>
<evidence type="ECO:0000259" key="9">
    <source>
        <dbReference type="Pfam" id="PF00443"/>
    </source>
</evidence>
<dbReference type="PROSITE" id="PS00972">
    <property type="entry name" value="USP_1"/>
    <property type="match status" value="1"/>
</dbReference>
<evidence type="ECO:0000256" key="8">
    <source>
        <dbReference type="SAM" id="MobiDB-lite"/>
    </source>
</evidence>
<evidence type="ECO:0000256" key="6">
    <source>
        <dbReference type="ARBA" id="ARBA00022801"/>
    </source>
</evidence>
<dbReference type="GeneID" id="59376556"/>
<dbReference type="Pfam" id="PF00443">
    <property type="entry name" value="UCH"/>
    <property type="match status" value="1"/>
</dbReference>
<evidence type="ECO:0000256" key="4">
    <source>
        <dbReference type="ARBA" id="ARBA00022670"/>
    </source>
</evidence>
<feature type="compositionally biased region" description="Polar residues" evidence="8">
    <location>
        <begin position="671"/>
        <end position="687"/>
    </location>
</feature>
<feature type="compositionally biased region" description="Polar residues" evidence="8">
    <location>
        <begin position="574"/>
        <end position="591"/>
    </location>
</feature>
<dbReference type="InterPro" id="IPR001394">
    <property type="entry name" value="Peptidase_C19_UCH"/>
</dbReference>
<keyword evidence="7" id="KW-0788">Thiol protease</keyword>
<dbReference type="VEuPathDB" id="FungiDB:PC9H_006738"/>
<feature type="region of interest" description="Disordered" evidence="8">
    <location>
        <begin position="671"/>
        <end position="713"/>
    </location>
</feature>
<feature type="compositionally biased region" description="Polar residues" evidence="8">
    <location>
        <begin position="150"/>
        <end position="161"/>
    </location>
</feature>
<dbReference type="PROSITE" id="PS00973">
    <property type="entry name" value="USP_2"/>
    <property type="match status" value="1"/>
</dbReference>
<dbReference type="SUPFAM" id="SSF52821">
    <property type="entry name" value="Rhodanese/Cell cycle control phosphatase"/>
    <property type="match status" value="1"/>
</dbReference>
<evidence type="ECO:0000313" key="11">
    <source>
        <dbReference type="Proteomes" id="UP000623687"/>
    </source>
</evidence>
<sequence>MPGVTVLSPNNNLNSSVNGSSRVYDEMNISEITSSAKDAVNRETRGATPMSMIKTARRQVQQGKDYELRGDLKSALAAYTQAAALAKVTLDHPEMKKGGGLKKEFNDFFEHEGSDLAERKNAVEDKLKAFEKSPSDDPPRKTIADRLKSLQDNGLVLTTNKRMSRELPTSPPATSPSFSVSSPSSLSHIPSSLSSVLPSPPPLPTSFVSPSTLGPPSPASTSPVIPERESLSLFEFAQNFPTIDELDEATSLSLPSVPTSPPATTANVKHKHSINGFAEYNVPVDRPSSTPLTPIANSFGSQPASPTRSPAPPPLATKPSSVGLSGLGLGSSRPASSGSTTPQTPTVDKPPIPNSNSTTPSELAQYMQHYKVLLLDVRHRADFDREHISHKPIVCVEPSILMRESVTGQSLEDALVVAPTNEGVVFSNREKFDLIVLYDQNSETFGPQTSPINVLVMAIYEGAIQKMLRRVPMLLLGGLDRWKRVMGDDSVRRLVDGKHSPAYQDTNPFRAGAIVTTHGQGSAPSSGALMNGLMSPTLNGATSPPPVSITSPATSPRLIDPRQQWSSPRERYDNSATSPPLEQRTPASLTFGQGHGEHRSTMSVDQISHSRHPAETSPSFYHSPPGSALARRPAISRGPVSTSSAYPNNLSGPSMMQPLVNSSSSITYPQFPSRVTPNTTGSLSGSPFVSPPAHYDNIASPPQASINPSFPRRRSDYIDQTQEALSGSGIASRGPIDYPELSTQISRPAPVAAPAIALDRQDNHNRSIAMPQPSAMAPLPPRLKQDYSVVYWYDTQIGTSGLKNMGNTCYMNAPIQCLSATVPFAQFFTNGRWRDAINMLNKMGSQGKLVQSFASLLRSMWQGDLPYITPIDFRKMVVSLNQQYSGCDQHDSQEFLSFLLDIIHEDLNRVFTKPAWKTTPEQEAELERLPPQIASDQEWKAWKMRNDSLIVDYFQGQLRNRLECMTCHQTSTTYNVFSMLQLPVPSRSGKIHLQKCLDAFFNHEVMEKDDAWDCPRCKTKRKATKQLSLARLPPILLIHLKRFETRGRFSDKIDTFVEYPLKGLDLTNFMPPPLPSGADKGQVSIDPSDPRTQLPPYRYDLYGVTNHYGNLSSGHYTAYIASRGGWMSCDDSSVRPADPKQVVNQKAYVLFYKRVKA</sequence>
<evidence type="ECO:0000256" key="1">
    <source>
        <dbReference type="ARBA" id="ARBA00000707"/>
    </source>
</evidence>
<dbReference type="AlphaFoldDB" id="A0A8H6ZXJ2"/>
<dbReference type="PANTHER" id="PTHR21646">
    <property type="entry name" value="UBIQUITIN CARBOXYL-TERMINAL HYDROLASE"/>
    <property type="match status" value="1"/>
</dbReference>
<accession>A0A8H6ZXJ2</accession>
<organism evidence="10 11">
    <name type="scientific">Pleurotus ostreatus</name>
    <name type="common">Oyster mushroom</name>
    <name type="synonym">White-rot fungus</name>
    <dbReference type="NCBI Taxonomy" id="5322"/>
    <lineage>
        <taxon>Eukaryota</taxon>
        <taxon>Fungi</taxon>
        <taxon>Dikarya</taxon>
        <taxon>Basidiomycota</taxon>
        <taxon>Agaricomycotina</taxon>
        <taxon>Agaricomycetes</taxon>
        <taxon>Agaricomycetidae</taxon>
        <taxon>Agaricales</taxon>
        <taxon>Pleurotineae</taxon>
        <taxon>Pleurotaceae</taxon>
        <taxon>Pleurotus</taxon>
    </lineage>
</organism>
<feature type="compositionally biased region" description="Polar residues" evidence="8">
    <location>
        <begin position="639"/>
        <end position="658"/>
    </location>
</feature>
<dbReference type="GO" id="GO:0016579">
    <property type="term" value="P:protein deubiquitination"/>
    <property type="evidence" value="ECO:0007669"/>
    <property type="project" value="InterPro"/>
</dbReference>
<gene>
    <name evidence="10" type="primary">DOA4</name>
    <name evidence="10" type="ORF">PC9H_006738</name>
</gene>
<reference evidence="10" key="1">
    <citation type="submission" date="2019-07" db="EMBL/GenBank/DDBJ databases">
        <authorList>
            <person name="Palmer J.M."/>
        </authorList>
    </citation>
    <scope>NUCLEOTIDE SEQUENCE</scope>
    <source>
        <strain evidence="10">PC9</strain>
    </source>
</reference>
<dbReference type="InterPro" id="IPR018200">
    <property type="entry name" value="USP_CS"/>
</dbReference>
<keyword evidence="5" id="KW-0833">Ubl conjugation pathway</keyword>
<evidence type="ECO:0000313" key="10">
    <source>
        <dbReference type="EMBL" id="KAF7431023.1"/>
    </source>
</evidence>
<feature type="region of interest" description="Disordered" evidence="8">
    <location>
        <begin position="288"/>
        <end position="360"/>
    </location>
</feature>